<comment type="caution">
    <text evidence="2">The sequence shown here is derived from an EMBL/GenBank/DDBJ whole genome shotgun (WGS) entry which is preliminary data.</text>
</comment>
<feature type="chain" id="PRO_5005861092" evidence="1">
    <location>
        <begin position="25"/>
        <end position="108"/>
    </location>
</feature>
<evidence type="ECO:0000256" key="1">
    <source>
        <dbReference type="SAM" id="SignalP"/>
    </source>
</evidence>
<sequence>MKIYSGRTALTFMMAFSVTVPAFAIERINTPQTSCAAIQSVIQRDGAAILRYPSERVANYTLYDRYVAGDRFCRRDERAEPASVPSADGASCRVLLCEPYEPIIELFD</sequence>
<keyword evidence="1" id="KW-0732">Signal</keyword>
<organism evidence="2 3">
    <name type="scientific">Ahrensia marina</name>
    <dbReference type="NCBI Taxonomy" id="1514904"/>
    <lineage>
        <taxon>Bacteria</taxon>
        <taxon>Pseudomonadati</taxon>
        <taxon>Pseudomonadota</taxon>
        <taxon>Alphaproteobacteria</taxon>
        <taxon>Hyphomicrobiales</taxon>
        <taxon>Ahrensiaceae</taxon>
        <taxon>Ahrensia</taxon>
    </lineage>
</organism>
<proteinExistence type="predicted"/>
<evidence type="ECO:0000313" key="3">
    <source>
        <dbReference type="Proteomes" id="UP000038011"/>
    </source>
</evidence>
<dbReference type="AlphaFoldDB" id="A0A0N0VLD3"/>
<dbReference type="STRING" id="1514904.SU32_10525"/>
<dbReference type="RefSeq" id="WP_201454925.1">
    <property type="nucleotide sequence ID" value="NZ_JXMU01000014.1"/>
</dbReference>
<dbReference type="PATRIC" id="fig|1514904.3.peg.937"/>
<keyword evidence="3" id="KW-1185">Reference proteome</keyword>
<evidence type="ECO:0000313" key="2">
    <source>
        <dbReference type="EMBL" id="KPB01064.1"/>
    </source>
</evidence>
<dbReference type="Proteomes" id="UP000038011">
    <property type="component" value="Unassembled WGS sequence"/>
</dbReference>
<dbReference type="EMBL" id="JXMU01000014">
    <property type="protein sequence ID" value="KPB01064.1"/>
    <property type="molecule type" value="Genomic_DNA"/>
</dbReference>
<reference evidence="2 3" key="1">
    <citation type="submission" date="2015-01" db="EMBL/GenBank/DDBJ databases">
        <title>Ahrensia donghaiensis sp. nov., a novel dimethylsulphoniopropionate-cleavage bacterium isolated from seawater and emended descriptions of the genus Ahrensia and Ahrensia kielensis.</title>
        <authorList>
            <person name="Liu J."/>
        </authorList>
    </citation>
    <scope>NUCLEOTIDE SEQUENCE [LARGE SCALE GENOMIC DNA]</scope>
    <source>
        <strain evidence="2 3">LZD062</strain>
    </source>
</reference>
<protein>
    <submittedName>
        <fullName evidence="2">Uncharacterized protein</fullName>
    </submittedName>
</protein>
<accession>A0A0N0VLD3</accession>
<feature type="signal peptide" evidence="1">
    <location>
        <begin position="1"/>
        <end position="24"/>
    </location>
</feature>
<gene>
    <name evidence="2" type="ORF">SU32_10525</name>
</gene>
<name>A0A0N0VLD3_9HYPH</name>